<accession>A0AAE0XWZ2</accession>
<dbReference type="EMBL" id="JAWDGP010007400">
    <property type="protein sequence ID" value="KAK3721234.1"/>
    <property type="molecule type" value="Genomic_DNA"/>
</dbReference>
<gene>
    <name evidence="1" type="ORF">RRG08_044242</name>
</gene>
<dbReference type="Proteomes" id="UP001283361">
    <property type="component" value="Unassembled WGS sequence"/>
</dbReference>
<organism evidence="1 2">
    <name type="scientific">Elysia crispata</name>
    <name type="common">lettuce slug</name>
    <dbReference type="NCBI Taxonomy" id="231223"/>
    <lineage>
        <taxon>Eukaryota</taxon>
        <taxon>Metazoa</taxon>
        <taxon>Spiralia</taxon>
        <taxon>Lophotrochozoa</taxon>
        <taxon>Mollusca</taxon>
        <taxon>Gastropoda</taxon>
        <taxon>Heterobranchia</taxon>
        <taxon>Euthyneura</taxon>
        <taxon>Panpulmonata</taxon>
        <taxon>Sacoglossa</taxon>
        <taxon>Placobranchoidea</taxon>
        <taxon>Plakobranchidae</taxon>
        <taxon>Elysia</taxon>
    </lineage>
</organism>
<comment type="caution">
    <text evidence="1">The sequence shown here is derived from an EMBL/GenBank/DDBJ whole genome shotgun (WGS) entry which is preliminary data.</text>
</comment>
<proteinExistence type="predicted"/>
<name>A0AAE0XWZ2_9GAST</name>
<evidence type="ECO:0000313" key="2">
    <source>
        <dbReference type="Proteomes" id="UP001283361"/>
    </source>
</evidence>
<protein>
    <submittedName>
        <fullName evidence="1">Uncharacterized protein</fullName>
    </submittedName>
</protein>
<sequence>MVTTLRPDLDLGHCVFTRQEITMDFSSLEFTRLVVNQWTLCLHEAGDHHGLLISRVHEIGCKPMVTILRPDLGLGDCGFFQTGDQHEILIS</sequence>
<evidence type="ECO:0000313" key="1">
    <source>
        <dbReference type="EMBL" id="KAK3721234.1"/>
    </source>
</evidence>
<dbReference type="AlphaFoldDB" id="A0AAE0XWZ2"/>
<keyword evidence="2" id="KW-1185">Reference proteome</keyword>
<reference evidence="1" key="1">
    <citation type="journal article" date="2023" name="G3 (Bethesda)">
        <title>A reference genome for the long-term kleptoplast-retaining sea slug Elysia crispata morphotype clarki.</title>
        <authorList>
            <person name="Eastman K.E."/>
            <person name="Pendleton A.L."/>
            <person name="Shaikh M.A."/>
            <person name="Suttiyut T."/>
            <person name="Ogas R."/>
            <person name="Tomko P."/>
            <person name="Gavelis G."/>
            <person name="Widhalm J.R."/>
            <person name="Wisecaver J.H."/>
        </authorList>
    </citation>
    <scope>NUCLEOTIDE SEQUENCE</scope>
    <source>
        <strain evidence="1">ECLA1</strain>
    </source>
</reference>